<feature type="compositionally biased region" description="Basic residues" evidence="1">
    <location>
        <begin position="48"/>
        <end position="83"/>
    </location>
</feature>
<feature type="region of interest" description="Disordered" evidence="1">
    <location>
        <begin position="35"/>
        <end position="91"/>
    </location>
</feature>
<reference evidence="3" key="1">
    <citation type="journal article" date="2018" name="Gigascience">
        <title>Genome assembly of the Pink Ipe (Handroanthus impetiginosus, Bignoniaceae), a highly valued, ecologically keystone Neotropical timber forest tree.</title>
        <authorList>
            <person name="Silva-Junior O.B."/>
            <person name="Grattapaglia D."/>
            <person name="Novaes E."/>
            <person name="Collevatti R.G."/>
        </authorList>
    </citation>
    <scope>NUCLEOTIDE SEQUENCE [LARGE SCALE GENOMIC DNA]</scope>
    <source>
        <strain evidence="3">cv. UFG-1</strain>
    </source>
</reference>
<name>A0A2G9GGM6_9LAMI</name>
<keyword evidence="3" id="KW-1185">Reference proteome</keyword>
<gene>
    <name evidence="2" type="ORF">CDL12_23039</name>
</gene>
<dbReference type="EMBL" id="NKXS01005156">
    <property type="protein sequence ID" value="PIN04429.1"/>
    <property type="molecule type" value="Genomic_DNA"/>
</dbReference>
<dbReference type="AlphaFoldDB" id="A0A2G9GGM6"/>
<evidence type="ECO:0000313" key="2">
    <source>
        <dbReference type="EMBL" id="PIN04429.1"/>
    </source>
</evidence>
<proteinExistence type="predicted"/>
<protein>
    <submittedName>
        <fullName evidence="2">Uncharacterized protein</fullName>
    </submittedName>
</protein>
<evidence type="ECO:0000313" key="3">
    <source>
        <dbReference type="Proteomes" id="UP000231279"/>
    </source>
</evidence>
<evidence type="ECO:0000256" key="1">
    <source>
        <dbReference type="SAM" id="MobiDB-lite"/>
    </source>
</evidence>
<dbReference type="Proteomes" id="UP000231279">
    <property type="component" value="Unassembled WGS sequence"/>
</dbReference>
<accession>A0A2G9GGM6</accession>
<organism evidence="2 3">
    <name type="scientific">Handroanthus impetiginosus</name>
    <dbReference type="NCBI Taxonomy" id="429701"/>
    <lineage>
        <taxon>Eukaryota</taxon>
        <taxon>Viridiplantae</taxon>
        <taxon>Streptophyta</taxon>
        <taxon>Embryophyta</taxon>
        <taxon>Tracheophyta</taxon>
        <taxon>Spermatophyta</taxon>
        <taxon>Magnoliopsida</taxon>
        <taxon>eudicotyledons</taxon>
        <taxon>Gunneridae</taxon>
        <taxon>Pentapetalae</taxon>
        <taxon>asterids</taxon>
        <taxon>lamiids</taxon>
        <taxon>Lamiales</taxon>
        <taxon>Bignoniaceae</taxon>
        <taxon>Crescentiina</taxon>
        <taxon>Tabebuia alliance</taxon>
        <taxon>Handroanthus</taxon>
    </lineage>
</organism>
<sequence>MQLRRLPRHPLRPLSPTILPRMRHLRNNRFHFRKRRRRLPIQQSLRPPTKRKPTKHFHRPRTRRSKSEHRNFHPKLQSRRRHGFNSCFVPV</sequence>
<comment type="caution">
    <text evidence="2">The sequence shown here is derived from an EMBL/GenBank/DDBJ whole genome shotgun (WGS) entry which is preliminary data.</text>
</comment>